<keyword evidence="3" id="KW-1185">Reference proteome</keyword>
<dbReference type="EMBL" id="JAYMRP010000019">
    <property type="protein sequence ID" value="MFB8775348.1"/>
    <property type="molecule type" value="Genomic_DNA"/>
</dbReference>
<dbReference type="Proteomes" id="UP001585080">
    <property type="component" value="Unassembled WGS sequence"/>
</dbReference>
<proteinExistence type="predicted"/>
<name>A0ABV5EER6_9ACTN</name>
<evidence type="ECO:0000313" key="2">
    <source>
        <dbReference type="EMBL" id="MFB8775348.1"/>
    </source>
</evidence>
<evidence type="ECO:0000256" key="1">
    <source>
        <dbReference type="SAM" id="SignalP"/>
    </source>
</evidence>
<dbReference type="RefSeq" id="WP_376733970.1">
    <property type="nucleotide sequence ID" value="NZ_JAYMRP010000019.1"/>
</dbReference>
<comment type="caution">
    <text evidence="2">The sequence shown here is derived from an EMBL/GenBank/DDBJ whole genome shotgun (WGS) entry which is preliminary data.</text>
</comment>
<sequence>MRIRSVLAAAALTVAVTAGGAASAFAGDDRGHDFPFNGGHSCSPYFGEIEMETAEVRWGGARCDGDH</sequence>
<gene>
    <name evidence="2" type="ORF">VSS16_21840</name>
</gene>
<feature type="signal peptide" evidence="1">
    <location>
        <begin position="1"/>
        <end position="26"/>
    </location>
</feature>
<reference evidence="2 3" key="1">
    <citation type="submission" date="2024-01" db="EMBL/GenBank/DDBJ databases">
        <title>Genome mining of biosynthetic gene clusters to explore secondary metabolites of Streptomyces sp.</title>
        <authorList>
            <person name="Baig A."/>
            <person name="Ajitkumar Shintre N."/>
            <person name="Kumar H."/>
            <person name="Anbarasu A."/>
            <person name="Ramaiah S."/>
        </authorList>
    </citation>
    <scope>NUCLEOTIDE SEQUENCE [LARGE SCALE GENOMIC DNA]</scope>
    <source>
        <strain evidence="2 3">A57</strain>
    </source>
</reference>
<organism evidence="2 3">
    <name type="scientific">Streptomyces broussonetiae</name>
    <dbReference type="NCBI Taxonomy" id="2686304"/>
    <lineage>
        <taxon>Bacteria</taxon>
        <taxon>Bacillati</taxon>
        <taxon>Actinomycetota</taxon>
        <taxon>Actinomycetes</taxon>
        <taxon>Kitasatosporales</taxon>
        <taxon>Streptomycetaceae</taxon>
        <taxon>Streptomyces</taxon>
    </lineage>
</organism>
<feature type="chain" id="PRO_5047341080" evidence="1">
    <location>
        <begin position="27"/>
        <end position="67"/>
    </location>
</feature>
<protein>
    <submittedName>
        <fullName evidence="2">Uncharacterized protein</fullName>
    </submittedName>
</protein>
<keyword evidence="1" id="KW-0732">Signal</keyword>
<accession>A0ABV5EER6</accession>
<evidence type="ECO:0000313" key="3">
    <source>
        <dbReference type="Proteomes" id="UP001585080"/>
    </source>
</evidence>